<dbReference type="Pfam" id="PF15299">
    <property type="entry name" value="ALS2CR8"/>
    <property type="match status" value="1"/>
</dbReference>
<dbReference type="GO" id="GO:0003700">
    <property type="term" value="F:DNA-binding transcription factor activity"/>
    <property type="evidence" value="ECO:0007669"/>
    <property type="project" value="InterPro"/>
</dbReference>
<dbReference type="EMBL" id="JAXCGZ010017239">
    <property type="protein sequence ID" value="KAK7068455.1"/>
    <property type="molecule type" value="Genomic_DNA"/>
</dbReference>
<keyword evidence="2" id="KW-1185">Reference proteome</keyword>
<dbReference type="AlphaFoldDB" id="A0AAN9A137"/>
<dbReference type="InterPro" id="IPR029309">
    <property type="entry name" value="CaRF"/>
</dbReference>
<organism evidence="1 2">
    <name type="scientific">Halocaridina rubra</name>
    <name type="common">Hawaiian red shrimp</name>
    <dbReference type="NCBI Taxonomy" id="373956"/>
    <lineage>
        <taxon>Eukaryota</taxon>
        <taxon>Metazoa</taxon>
        <taxon>Ecdysozoa</taxon>
        <taxon>Arthropoda</taxon>
        <taxon>Crustacea</taxon>
        <taxon>Multicrustacea</taxon>
        <taxon>Malacostraca</taxon>
        <taxon>Eumalacostraca</taxon>
        <taxon>Eucarida</taxon>
        <taxon>Decapoda</taxon>
        <taxon>Pleocyemata</taxon>
        <taxon>Caridea</taxon>
        <taxon>Atyoidea</taxon>
        <taxon>Atyidae</taxon>
        <taxon>Halocaridina</taxon>
    </lineage>
</organism>
<protein>
    <submittedName>
        <fullName evidence="1">Uncharacterized protein</fullName>
    </submittedName>
</protein>
<name>A0AAN9A137_HALRR</name>
<sequence length="208" mass="24333">MCKYGMRYKPYRGKEGEKNQQPVKRNKNYLTTSKTGCPAKIYINEISVYTDYKVIGLTMKERQQKLESLKKDVMEKPFELKIDKFFHMRLPLRAAHEGHVVSLYLAKAGKTHPSILKKCQELTLNGITSTKIQKVILKKYAEDIVLKGNTEEVINENYYFPSEKVISNKIRSVIFKTRDTNKHQCELLQAMKSLRKKNNRKSKQQIKN</sequence>
<dbReference type="Proteomes" id="UP001381693">
    <property type="component" value="Unassembled WGS sequence"/>
</dbReference>
<dbReference type="PANTHER" id="PTHR47456">
    <property type="entry name" value="PHD-TYPE DOMAIN-CONTAINING PROTEIN"/>
    <property type="match status" value="1"/>
</dbReference>
<gene>
    <name evidence="1" type="ORF">SK128_025246</name>
</gene>
<evidence type="ECO:0000313" key="1">
    <source>
        <dbReference type="EMBL" id="KAK7068455.1"/>
    </source>
</evidence>
<comment type="caution">
    <text evidence="1">The sequence shown here is derived from an EMBL/GenBank/DDBJ whole genome shotgun (WGS) entry which is preliminary data.</text>
</comment>
<evidence type="ECO:0000313" key="2">
    <source>
        <dbReference type="Proteomes" id="UP001381693"/>
    </source>
</evidence>
<accession>A0AAN9A137</accession>
<reference evidence="1 2" key="1">
    <citation type="submission" date="2023-11" db="EMBL/GenBank/DDBJ databases">
        <title>Halocaridina rubra genome assembly.</title>
        <authorList>
            <person name="Smith C."/>
        </authorList>
    </citation>
    <scope>NUCLEOTIDE SEQUENCE [LARGE SCALE GENOMIC DNA]</scope>
    <source>
        <strain evidence="1">EP-1</strain>
        <tissue evidence="1">Whole</tissue>
    </source>
</reference>
<proteinExistence type="predicted"/>
<dbReference type="PANTHER" id="PTHR47456:SF1">
    <property type="entry name" value="PHD-TYPE DOMAIN-CONTAINING PROTEIN"/>
    <property type="match status" value="1"/>
</dbReference>